<name>A0ABX6N2K4_9BURK</name>
<dbReference type="RefSeq" id="WP_105028016.1">
    <property type="nucleotide sequence ID" value="NZ_CP053084.1"/>
</dbReference>
<reference evidence="1 2" key="1">
    <citation type="submission" date="2020-05" db="EMBL/GenBank/DDBJ databases">
        <title>Compete genome of Limnobacter sp. SAORIC-580.</title>
        <authorList>
            <person name="Song J."/>
            <person name="Cho J.-C."/>
        </authorList>
    </citation>
    <scope>NUCLEOTIDE SEQUENCE [LARGE SCALE GENOMIC DNA]</scope>
    <source>
        <strain evidence="1 2">SAORIC-580</strain>
    </source>
</reference>
<protein>
    <submittedName>
        <fullName evidence="1">Uncharacterized protein</fullName>
    </submittedName>
</protein>
<organism evidence="1 2">
    <name type="scientific">Limnobacter profundi</name>
    <dbReference type="NCBI Taxonomy" id="2732163"/>
    <lineage>
        <taxon>Bacteria</taxon>
        <taxon>Pseudomonadati</taxon>
        <taxon>Pseudomonadota</taxon>
        <taxon>Betaproteobacteria</taxon>
        <taxon>Burkholderiales</taxon>
        <taxon>Burkholderiaceae</taxon>
        <taxon>Limnobacter</taxon>
    </lineage>
</organism>
<evidence type="ECO:0000313" key="2">
    <source>
        <dbReference type="Proteomes" id="UP000501130"/>
    </source>
</evidence>
<evidence type="ECO:0000313" key="1">
    <source>
        <dbReference type="EMBL" id="QJR28473.1"/>
    </source>
</evidence>
<accession>A0ABX6N2K4</accession>
<keyword evidence="2" id="KW-1185">Reference proteome</keyword>
<sequence>MIDLPKPGAYVVRAPHANHFSQGLVQHWLDSQEETPFKSCLWLTASPKNEVRNLLEPYLLKRAGAPKGLDVVSVRNLWAKGHAKNGIRQLCRSLNTLCVLKPALVVIEHAELWFDDSDEPLNRQNPLAQMRLLHQWAHHAQAHVVTTVQGDLPEWSTFADGLADVSDLGEFEFRPWWPSQWGLQTNLWNDTTALSKLPMHHVLDSGVLGSLKQLAQTCHNLRFGTDQQHGIHIQAHGEMTAQDASVLLRMGADTVWLQDESIETWLGLSTGQVNKPEMNLTATDNHQNTFARDLHEVFMPGLLTVVANPTFAAQGLMMMQLAKRWSMHCTLTRLSLMRHMTAQTALRLANWSQATCVFTATREAIYLLKVWTSEPDEASYRGWLESCFRENLPVLFSGDIQFLGEETQSELLADLHEELEPLSVQDLMGADENKPVKLAELWDEAPEALNQNRPWTQRLNALLSEDAK</sequence>
<proteinExistence type="predicted"/>
<dbReference type="EMBL" id="CP053084">
    <property type="protein sequence ID" value="QJR28473.1"/>
    <property type="molecule type" value="Genomic_DNA"/>
</dbReference>
<dbReference type="Proteomes" id="UP000501130">
    <property type="component" value="Chromosome"/>
</dbReference>
<gene>
    <name evidence="1" type="ORF">HKT17_01470</name>
</gene>